<dbReference type="SUPFAM" id="SSF64307">
    <property type="entry name" value="SirA-like"/>
    <property type="match status" value="1"/>
</dbReference>
<feature type="region of interest" description="Disordered" evidence="1">
    <location>
        <begin position="81"/>
        <end position="100"/>
    </location>
</feature>
<feature type="domain" description="DUF2249" evidence="2">
    <location>
        <begin position="100"/>
        <end position="165"/>
    </location>
</feature>
<dbReference type="RefSeq" id="WP_407865577.1">
    <property type="nucleotide sequence ID" value="NZ_BAAFZP010000001.1"/>
</dbReference>
<dbReference type="InterPro" id="IPR036868">
    <property type="entry name" value="TusA-like_sf"/>
</dbReference>
<protein>
    <submittedName>
        <fullName evidence="3">DUF2249 domain-containing protein</fullName>
    </submittedName>
</protein>
<comment type="caution">
    <text evidence="3">The sequence shown here is derived from an EMBL/GenBank/DDBJ whole genome shotgun (WGS) entry which is preliminary data.</text>
</comment>
<evidence type="ECO:0000313" key="3">
    <source>
        <dbReference type="EMBL" id="GAB1583062.1"/>
    </source>
</evidence>
<gene>
    <name evidence="3" type="ORF">PPNSA23_30050</name>
</gene>
<dbReference type="Gene3D" id="3.30.110.40">
    <property type="entry name" value="TusA-like domain"/>
    <property type="match status" value="1"/>
</dbReference>
<feature type="domain" description="DUF2249" evidence="2">
    <location>
        <begin position="8"/>
        <end position="74"/>
    </location>
</feature>
<dbReference type="Proteomes" id="UP001628091">
    <property type="component" value="Unassembled WGS sequence"/>
</dbReference>
<dbReference type="InterPro" id="IPR018720">
    <property type="entry name" value="DUF2249"/>
</dbReference>
<reference evidence="3 4" key="1">
    <citation type="submission" date="2024-10" db="EMBL/GenBank/DDBJ databases">
        <title>Isolation, draft genome sequencing and identification of Phyllobacterium sp. NSA23, isolated from leaf soil.</title>
        <authorList>
            <person name="Akita H."/>
        </authorList>
    </citation>
    <scope>NUCLEOTIDE SEQUENCE [LARGE SCALE GENOMIC DNA]</scope>
    <source>
        <strain evidence="3 4">NSA23</strain>
    </source>
</reference>
<proteinExistence type="predicted"/>
<dbReference type="EMBL" id="BAAFZP010000001">
    <property type="protein sequence ID" value="GAB1583062.1"/>
    <property type="molecule type" value="Genomic_DNA"/>
</dbReference>
<evidence type="ECO:0000313" key="4">
    <source>
        <dbReference type="Proteomes" id="UP001628091"/>
    </source>
</evidence>
<evidence type="ECO:0000256" key="1">
    <source>
        <dbReference type="SAM" id="MobiDB-lite"/>
    </source>
</evidence>
<accession>A0ABQ0H2C3</accession>
<keyword evidence="4" id="KW-1185">Reference proteome</keyword>
<name>A0ABQ0H2C3_9HYPH</name>
<dbReference type="Pfam" id="PF10006">
    <property type="entry name" value="DUF2249"/>
    <property type="match status" value="2"/>
</dbReference>
<organism evidence="3 4">
    <name type="scientific">Phyllobacterium phragmitis</name>
    <dbReference type="NCBI Taxonomy" id="2670329"/>
    <lineage>
        <taxon>Bacteria</taxon>
        <taxon>Pseudomonadati</taxon>
        <taxon>Pseudomonadota</taxon>
        <taxon>Alphaproteobacteria</taxon>
        <taxon>Hyphomicrobiales</taxon>
        <taxon>Phyllobacteriaceae</taxon>
        <taxon>Phyllobacterium</taxon>
    </lineage>
</organism>
<evidence type="ECO:0000259" key="2">
    <source>
        <dbReference type="Pfam" id="PF10006"/>
    </source>
</evidence>
<sequence>MTVSPYDLDVRPILRNGGEPLGAVMAAVAALAPGQSLRLLAPFKPVPLFQVLASRGFEPSAREIGASEWEVIFTPTATTARETDPNAAASGAGWPEPLLEMDNRDLDPPEPMVRTLRAVEILEPGQTLAALLPREPLFLFEELQRRGHKWRGSLEADGSYRIVIRASISGGPRT</sequence>